<dbReference type="EMBL" id="ATMH01010353">
    <property type="protein sequence ID" value="EPY17684.1"/>
    <property type="molecule type" value="Genomic_DNA"/>
</dbReference>
<accession>S9TLK3</accession>
<dbReference type="AlphaFoldDB" id="S9TLK3"/>
<evidence type="ECO:0000313" key="2">
    <source>
        <dbReference type="Proteomes" id="UP000015354"/>
    </source>
</evidence>
<reference evidence="1 2" key="1">
    <citation type="journal article" date="2013" name="PLoS ONE">
        <title>Predicting the Proteins of Angomonas deanei, Strigomonas culicis and Their Respective Endosymbionts Reveals New Aspects of the Trypanosomatidae Family.</title>
        <authorList>
            <person name="Motta M.C."/>
            <person name="Martins A.C."/>
            <person name="de Souza S.S."/>
            <person name="Catta-Preta C.M."/>
            <person name="Silva R."/>
            <person name="Klein C.C."/>
            <person name="de Almeida L.G."/>
            <person name="de Lima Cunha O."/>
            <person name="Ciapina L.P."/>
            <person name="Brocchi M."/>
            <person name="Colabardini A.C."/>
            <person name="de Araujo Lima B."/>
            <person name="Machado C.R."/>
            <person name="de Almeida Soares C.M."/>
            <person name="Probst C.M."/>
            <person name="de Menezes C.B."/>
            <person name="Thompson C.E."/>
            <person name="Bartholomeu D.C."/>
            <person name="Gradia D.F."/>
            <person name="Pavoni D.P."/>
            <person name="Grisard E.C."/>
            <person name="Fantinatti-Garboggini F."/>
            <person name="Marchini F.K."/>
            <person name="Rodrigues-Luiz G.F."/>
            <person name="Wagner G."/>
            <person name="Goldman G.H."/>
            <person name="Fietto J.L."/>
            <person name="Elias M.C."/>
            <person name="Goldman M.H."/>
            <person name="Sagot M.F."/>
            <person name="Pereira M."/>
            <person name="Stoco P.H."/>
            <person name="de Mendonca-Neto R.P."/>
            <person name="Teixeira S.M."/>
            <person name="Maciel T.E."/>
            <person name="de Oliveira Mendes T.A."/>
            <person name="Urmenyi T.P."/>
            <person name="de Souza W."/>
            <person name="Schenkman S."/>
            <person name="de Vasconcelos A.T."/>
        </authorList>
    </citation>
    <scope>NUCLEOTIDE SEQUENCE [LARGE SCALE GENOMIC DNA]</scope>
</reference>
<gene>
    <name evidence="1" type="ORF">STCU_10460</name>
</gene>
<dbReference type="Proteomes" id="UP000015354">
    <property type="component" value="Unassembled WGS sequence"/>
</dbReference>
<sequence length="288" mass="31875">MVLDEADPRGLYGKAVLRFAQARYKPCQELCQLGLELCAGPVPACEDLNFRLRFSELLARARSLLPSKRPSTSAAPPVASSSRAPRRAVWLLTRSLDVLVPFCGPLVLLSLDHALSLSLTTRGPGNQEKGVVPLFHARLLRAAKNVPLEMLTTHLKRRSGYGNLVEEVTRKGPTEFLTPPLHLLNIVVVAVQDMQAFHVKVYLIGVVNRTSPSAGGILQSQGVATDVGQVVMTKYFFICRTREEDPWLVNDIRKEAQRSGTEKLNAANTWHLDTVLTTSLESYLQKNR</sequence>
<protein>
    <submittedName>
        <fullName evidence="1">Uncharacterized protein</fullName>
    </submittedName>
</protein>
<evidence type="ECO:0000313" key="1">
    <source>
        <dbReference type="EMBL" id="EPY17684.1"/>
    </source>
</evidence>
<organism evidence="1 2">
    <name type="scientific">Strigomonas culicis</name>
    <dbReference type="NCBI Taxonomy" id="28005"/>
    <lineage>
        <taxon>Eukaryota</taxon>
        <taxon>Discoba</taxon>
        <taxon>Euglenozoa</taxon>
        <taxon>Kinetoplastea</taxon>
        <taxon>Metakinetoplastina</taxon>
        <taxon>Trypanosomatida</taxon>
        <taxon>Trypanosomatidae</taxon>
        <taxon>Strigomonadinae</taxon>
        <taxon>Strigomonas</taxon>
    </lineage>
</organism>
<keyword evidence="2" id="KW-1185">Reference proteome</keyword>
<name>S9TLK3_9TRYP</name>
<proteinExistence type="predicted"/>
<comment type="caution">
    <text evidence="1">The sequence shown here is derived from an EMBL/GenBank/DDBJ whole genome shotgun (WGS) entry which is preliminary data.</text>
</comment>